<feature type="domain" description="XdhC Rossmann" evidence="1">
    <location>
        <begin position="78"/>
        <end position="219"/>
    </location>
</feature>
<dbReference type="Gene3D" id="3.40.50.720">
    <property type="entry name" value="NAD(P)-binding Rossmann-like Domain"/>
    <property type="match status" value="1"/>
</dbReference>
<evidence type="ECO:0000259" key="1">
    <source>
        <dbReference type="Pfam" id="PF13478"/>
    </source>
</evidence>
<organism evidence="2 3">
    <name type="scientific">Xanthobacter agilis</name>
    <dbReference type="NCBI Taxonomy" id="47492"/>
    <lineage>
        <taxon>Bacteria</taxon>
        <taxon>Pseudomonadati</taxon>
        <taxon>Pseudomonadota</taxon>
        <taxon>Alphaproteobacteria</taxon>
        <taxon>Hyphomicrobiales</taxon>
        <taxon>Xanthobacteraceae</taxon>
        <taxon>Xanthobacter</taxon>
    </lineage>
</organism>
<name>A0ABU0LA80_XANAG</name>
<dbReference type="Pfam" id="PF13478">
    <property type="entry name" value="XdhC_C"/>
    <property type="match status" value="1"/>
</dbReference>
<dbReference type="Proteomes" id="UP001241747">
    <property type="component" value="Unassembled WGS sequence"/>
</dbReference>
<gene>
    <name evidence="2" type="ORF">QOZ94_000826</name>
</gene>
<evidence type="ECO:0000313" key="2">
    <source>
        <dbReference type="EMBL" id="MDQ0504052.1"/>
    </source>
</evidence>
<dbReference type="PANTHER" id="PTHR30388:SF4">
    <property type="entry name" value="MOLYBDENUM COFACTOR INSERTION CHAPERONE PAOD"/>
    <property type="match status" value="1"/>
</dbReference>
<sequence length="236" mass="24461">MRLDLLAALNAERAARRACVVVTDLASGAQRLVRAAELDAERAQDPLAPAMRSALAEGRSTLVADGSFLAVDVPPPRLLLIGAVHISQALAPMARIAGFDTTILDPRTAFATPQRFPDVPVIAEWPDIALPSYGLDPFTAVAALTHDPKVDDPALEAAVAAGCFYIGALGSRRTHAARLERLAARGFSAEALADIHAPIGLAIGAASPPEIAVAVLAEIIAALRRPALARLKGAAA</sequence>
<dbReference type="InterPro" id="IPR052698">
    <property type="entry name" value="MoCofactor_Util/Proc"/>
</dbReference>
<dbReference type="InterPro" id="IPR027051">
    <property type="entry name" value="XdhC_Rossmann_dom"/>
</dbReference>
<proteinExistence type="predicted"/>
<accession>A0ABU0LA80</accession>
<comment type="caution">
    <text evidence="2">The sequence shown here is derived from an EMBL/GenBank/DDBJ whole genome shotgun (WGS) entry which is preliminary data.</text>
</comment>
<protein>
    <submittedName>
        <fullName evidence="2">Xanthine dehydrogenase accessory factor</fullName>
    </submittedName>
</protein>
<dbReference type="EMBL" id="JAUSVY010000002">
    <property type="protein sequence ID" value="MDQ0504052.1"/>
    <property type="molecule type" value="Genomic_DNA"/>
</dbReference>
<evidence type="ECO:0000313" key="3">
    <source>
        <dbReference type="Proteomes" id="UP001241747"/>
    </source>
</evidence>
<keyword evidence="3" id="KW-1185">Reference proteome</keyword>
<reference evidence="2 3" key="1">
    <citation type="submission" date="2023-07" db="EMBL/GenBank/DDBJ databases">
        <title>Genomic Encyclopedia of Type Strains, Phase IV (KMG-IV): sequencing the most valuable type-strain genomes for metagenomic binning, comparative biology and taxonomic classification.</title>
        <authorList>
            <person name="Goeker M."/>
        </authorList>
    </citation>
    <scope>NUCLEOTIDE SEQUENCE [LARGE SCALE GENOMIC DNA]</scope>
    <source>
        <strain evidence="2 3">DSM 3770</strain>
    </source>
</reference>
<dbReference type="PANTHER" id="PTHR30388">
    <property type="entry name" value="ALDEHYDE OXIDOREDUCTASE MOLYBDENUM COFACTOR ASSEMBLY PROTEIN"/>
    <property type="match status" value="1"/>
</dbReference>
<dbReference type="RefSeq" id="WP_237345173.1">
    <property type="nucleotide sequence ID" value="NZ_JABWGX010000008.1"/>
</dbReference>